<dbReference type="PANTHER" id="PTHR43085">
    <property type="entry name" value="HEXOKINASE FAMILY MEMBER"/>
    <property type="match status" value="1"/>
</dbReference>
<evidence type="ECO:0000256" key="4">
    <source>
        <dbReference type="ARBA" id="ARBA00022777"/>
    </source>
</evidence>
<dbReference type="SUPFAM" id="SSF53613">
    <property type="entry name" value="Ribokinase-like"/>
    <property type="match status" value="1"/>
</dbReference>
<keyword evidence="2" id="KW-0808">Transferase</keyword>
<keyword evidence="5" id="KW-0067">ATP-binding</keyword>
<dbReference type="CDD" id="cd01167">
    <property type="entry name" value="bac_FRK"/>
    <property type="match status" value="1"/>
</dbReference>
<feature type="domain" description="Carbohydrate kinase PfkB" evidence="6">
    <location>
        <begin position="4"/>
        <end position="294"/>
    </location>
</feature>
<dbReference type="GO" id="GO:0005524">
    <property type="term" value="F:ATP binding"/>
    <property type="evidence" value="ECO:0007669"/>
    <property type="project" value="UniProtKB-KW"/>
</dbReference>
<evidence type="ECO:0000256" key="2">
    <source>
        <dbReference type="ARBA" id="ARBA00022679"/>
    </source>
</evidence>
<evidence type="ECO:0000256" key="3">
    <source>
        <dbReference type="ARBA" id="ARBA00022741"/>
    </source>
</evidence>
<dbReference type="STRING" id="686624.SAMN04488242_2275"/>
<dbReference type="AlphaFoldDB" id="A0A1G9LR93"/>
<evidence type="ECO:0000313" key="8">
    <source>
        <dbReference type="Proteomes" id="UP000199475"/>
    </source>
</evidence>
<dbReference type="InterPro" id="IPR029056">
    <property type="entry name" value="Ribokinase-like"/>
</dbReference>
<dbReference type="EMBL" id="FNGP01000004">
    <property type="protein sequence ID" value="SDL64458.1"/>
    <property type="molecule type" value="Genomic_DNA"/>
</dbReference>
<keyword evidence="8" id="KW-1185">Reference proteome</keyword>
<accession>A0A1G9LR93</accession>
<dbReference type="PROSITE" id="PS00584">
    <property type="entry name" value="PFKB_KINASES_2"/>
    <property type="match status" value="1"/>
</dbReference>
<keyword evidence="3" id="KW-0547">Nucleotide-binding</keyword>
<evidence type="ECO:0000256" key="1">
    <source>
        <dbReference type="ARBA" id="ARBA00010688"/>
    </source>
</evidence>
<dbReference type="InterPro" id="IPR002173">
    <property type="entry name" value="Carboh/pur_kinase_PfkB_CS"/>
</dbReference>
<dbReference type="Pfam" id="PF00294">
    <property type="entry name" value="PfkB"/>
    <property type="match status" value="1"/>
</dbReference>
<dbReference type="InterPro" id="IPR050306">
    <property type="entry name" value="PfkB_Carbo_kinase"/>
</dbReference>
<dbReference type="RefSeq" id="WP_176761755.1">
    <property type="nucleotide sequence ID" value="NZ_FNGP01000004.1"/>
</dbReference>
<dbReference type="Gene3D" id="3.40.1190.20">
    <property type="match status" value="1"/>
</dbReference>
<dbReference type="PROSITE" id="PS00583">
    <property type="entry name" value="PFKB_KINASES_1"/>
    <property type="match status" value="1"/>
</dbReference>
<reference evidence="7 8" key="1">
    <citation type="submission" date="2016-10" db="EMBL/GenBank/DDBJ databases">
        <authorList>
            <person name="de Groot N.N."/>
        </authorList>
    </citation>
    <scope>NUCLEOTIDE SEQUENCE [LARGE SCALE GENOMIC DNA]</scope>
    <source>
        <strain evidence="7 8">CGMCC 1.9159</strain>
    </source>
</reference>
<keyword evidence="4 7" id="KW-0418">Kinase</keyword>
<evidence type="ECO:0000256" key="5">
    <source>
        <dbReference type="ARBA" id="ARBA00022840"/>
    </source>
</evidence>
<sequence length="304" mass="32262">MSFVVLGEALIDLIPVERSSSSASTWVARSGGSPLNTAAALGRLGREVSFLGRLGDDAFGRQLAEHLEDHGVGLELAVRTSDPTTLAVVSIADDGKASYAFHTHATTNCNWRPEEFPAIPADRWLHFGSIGTVMEPSFEPLYAFLSTIPNPKSFDLNVRPTVIPDRGEYRTKIDALLSLVGRTDGFAKASDEDLEWLSDDGVDPLVTASEWTRRYGLGFFIVTLGAEGAVAVGPDGELARAPGRRVDVVDTVGAGDTFTAGFLARYDGSNTQEALEYGVGAAALVCTRAGAQPPTASELDAFLA</sequence>
<comment type="similarity">
    <text evidence="1">Belongs to the carbohydrate kinase PfkB family.</text>
</comment>
<evidence type="ECO:0000259" key="6">
    <source>
        <dbReference type="Pfam" id="PF00294"/>
    </source>
</evidence>
<protein>
    <submittedName>
        <fullName evidence="7">Fructokinase</fullName>
    </submittedName>
</protein>
<name>A0A1G9LR93_9ACTN</name>
<proteinExistence type="inferred from homology"/>
<dbReference type="InterPro" id="IPR011611">
    <property type="entry name" value="PfkB_dom"/>
</dbReference>
<dbReference type="GO" id="GO:0016301">
    <property type="term" value="F:kinase activity"/>
    <property type="evidence" value="ECO:0007669"/>
    <property type="project" value="UniProtKB-KW"/>
</dbReference>
<organism evidence="7 8">
    <name type="scientific">Tessaracoccus oleiagri</name>
    <dbReference type="NCBI Taxonomy" id="686624"/>
    <lineage>
        <taxon>Bacteria</taxon>
        <taxon>Bacillati</taxon>
        <taxon>Actinomycetota</taxon>
        <taxon>Actinomycetes</taxon>
        <taxon>Propionibacteriales</taxon>
        <taxon>Propionibacteriaceae</taxon>
        <taxon>Tessaracoccus</taxon>
    </lineage>
</organism>
<dbReference type="PANTHER" id="PTHR43085:SF1">
    <property type="entry name" value="PSEUDOURIDINE KINASE-RELATED"/>
    <property type="match status" value="1"/>
</dbReference>
<dbReference type="Proteomes" id="UP000199475">
    <property type="component" value="Unassembled WGS sequence"/>
</dbReference>
<evidence type="ECO:0000313" key="7">
    <source>
        <dbReference type="EMBL" id="SDL64458.1"/>
    </source>
</evidence>
<gene>
    <name evidence="7" type="ORF">SAMN04488242_2275</name>
</gene>